<feature type="domain" description="Myb-like" evidence="10">
    <location>
        <begin position="90"/>
        <end position="133"/>
    </location>
</feature>
<evidence type="ECO:0000256" key="1">
    <source>
        <dbReference type="ARBA" id="ARBA00004123"/>
    </source>
</evidence>
<dbReference type="GO" id="GO:0006338">
    <property type="term" value="P:chromatin remodeling"/>
    <property type="evidence" value="ECO:0007669"/>
    <property type="project" value="TreeGrafter"/>
</dbReference>
<sequence>MTVTQRKPQHLPDEIQTVNEPGVQYQCDACACDLTHTIRIKCADPVCQPDEGVDICPPCFCAGKEFGKHKRGHAYRVIEINSYPIFTEDWGADEELLLLTGIASQGIGNWKKIAEHVGTRTKEEVEQHYNAVYVDSPDWPLPKMDLEFDIDPEEFQERKRRRISTMSAMAPPLPKVAPTSAPGIHEIATFLPGRLEFEHELDNEAEDLIKDLEFGVCLEYGGDEIVEDEDDLDVRARRKWEEDHQRPPENGRTKTVPGKGPVKGMMMNGKTNGHYGNGDVVKQESRPKSEDAVMANGTGSGAQDDDAPEEPMQPPPIETKESLAFKLTLMEMYAQRIEKRLEGKAFIFNRGLLDYKKMQAAEKKRPREERDIVNRLRPFARLQTAEDYEAFSADMLYEAMLRKKIIDLQSYRRLGLTTAADIDKYEADLAKRAQAKANPPRDYHASDRLHVRATVRHSTGPDARRGSLSVFGDDRRSHEREITPRLPGSTAPSAPLPVRRPPAPLNLANSPSLHLLTPAEQTLCSQLRILPKPYLVIKETLVREYARRGGKLRRREARDLVKIDVNKTSRVWDFLVQAGFLKITNEPTANAAAAAPSANGPSAGPSTAPSLNGSPTKDLSHAQPQLQIQAPPRIPPFPPPPPPPLLAASSSSGSYNGSLYNASLSSTPSGSLPWPPH</sequence>
<dbReference type="CDD" id="cd00167">
    <property type="entry name" value="SANT"/>
    <property type="match status" value="1"/>
</dbReference>
<accession>A0A369JV57</accession>
<comment type="caution">
    <text evidence="14">The sequence shown here is derived from an EMBL/GenBank/DDBJ whole genome shotgun (WGS) entry which is preliminary data.</text>
</comment>
<organism evidence="14 15">
    <name type="scientific">Hypsizygus marmoreus</name>
    <name type="common">White beech mushroom</name>
    <name type="synonym">Agaricus marmoreus</name>
    <dbReference type="NCBI Taxonomy" id="39966"/>
    <lineage>
        <taxon>Eukaryota</taxon>
        <taxon>Fungi</taxon>
        <taxon>Dikarya</taxon>
        <taxon>Basidiomycota</taxon>
        <taxon>Agaricomycotina</taxon>
        <taxon>Agaricomycetes</taxon>
        <taxon>Agaricomycetidae</taxon>
        <taxon>Agaricales</taxon>
        <taxon>Tricholomatineae</taxon>
        <taxon>Lyophyllaceae</taxon>
        <taxon>Hypsizygus</taxon>
    </lineage>
</organism>
<dbReference type="PANTHER" id="PTHR12374">
    <property type="entry name" value="TRANSCRIPTIONAL ADAPTOR 2 ADA2 -RELATED"/>
    <property type="match status" value="1"/>
</dbReference>
<evidence type="ECO:0000256" key="5">
    <source>
        <dbReference type="ARBA" id="ARBA00023015"/>
    </source>
</evidence>
<keyword evidence="2" id="KW-0479">Metal-binding</keyword>
<keyword evidence="6" id="KW-0804">Transcription</keyword>
<keyword evidence="7" id="KW-0539">Nucleus</keyword>
<gene>
    <name evidence="14" type="primary">ADA2</name>
    <name evidence="14" type="ORF">Hypma_007506</name>
</gene>
<dbReference type="GO" id="GO:0006357">
    <property type="term" value="P:regulation of transcription by RNA polymerase II"/>
    <property type="evidence" value="ECO:0007669"/>
    <property type="project" value="TreeGrafter"/>
</dbReference>
<feature type="compositionally biased region" description="Basic and acidic residues" evidence="9">
    <location>
        <begin position="281"/>
        <end position="291"/>
    </location>
</feature>
<dbReference type="Gene3D" id="1.10.10.60">
    <property type="entry name" value="Homeodomain-like"/>
    <property type="match status" value="1"/>
</dbReference>
<dbReference type="PROSITE" id="PS50135">
    <property type="entry name" value="ZF_ZZ_2"/>
    <property type="match status" value="1"/>
</dbReference>
<dbReference type="PANTHER" id="PTHR12374:SF20">
    <property type="entry name" value="TRANSCRIPTIONAL ADAPTER 2-ALPHA"/>
    <property type="match status" value="1"/>
</dbReference>
<dbReference type="InterPro" id="IPR009057">
    <property type="entry name" value="Homeodomain-like_sf"/>
</dbReference>
<dbReference type="GO" id="GO:0003682">
    <property type="term" value="F:chromatin binding"/>
    <property type="evidence" value="ECO:0007669"/>
    <property type="project" value="TreeGrafter"/>
</dbReference>
<evidence type="ECO:0000256" key="7">
    <source>
        <dbReference type="ARBA" id="ARBA00023242"/>
    </source>
</evidence>
<evidence type="ECO:0000259" key="12">
    <source>
        <dbReference type="PROSITE" id="PS50934"/>
    </source>
</evidence>
<feature type="compositionally biased region" description="Basic and acidic residues" evidence="9">
    <location>
        <begin position="439"/>
        <end position="450"/>
    </location>
</feature>
<evidence type="ECO:0000313" key="15">
    <source>
        <dbReference type="Proteomes" id="UP000076154"/>
    </source>
</evidence>
<dbReference type="InterPro" id="IPR007526">
    <property type="entry name" value="SWIRM"/>
</dbReference>
<evidence type="ECO:0000256" key="3">
    <source>
        <dbReference type="ARBA" id="ARBA00022771"/>
    </source>
</evidence>
<feature type="compositionally biased region" description="Pro residues" evidence="9">
    <location>
        <begin position="632"/>
        <end position="645"/>
    </location>
</feature>
<dbReference type="GO" id="GO:0005634">
    <property type="term" value="C:nucleus"/>
    <property type="evidence" value="ECO:0007669"/>
    <property type="project" value="UniProtKB-SubCell"/>
</dbReference>
<dbReference type="EMBL" id="LUEZ02000041">
    <property type="protein sequence ID" value="RDB25100.1"/>
    <property type="molecule type" value="Genomic_DNA"/>
</dbReference>
<feature type="compositionally biased region" description="Low complexity" evidence="9">
    <location>
        <begin position="646"/>
        <end position="663"/>
    </location>
</feature>
<comment type="subcellular location">
    <subcellularLocation>
        <location evidence="1">Nucleus</location>
    </subcellularLocation>
</comment>
<dbReference type="InterPro" id="IPR001005">
    <property type="entry name" value="SANT/Myb"/>
</dbReference>
<feature type="region of interest" description="Disordered" evidence="9">
    <location>
        <begin position="592"/>
        <end position="677"/>
    </location>
</feature>
<dbReference type="OrthoDB" id="270417at2759"/>
<dbReference type="InterPro" id="IPR036388">
    <property type="entry name" value="WH-like_DNA-bd_sf"/>
</dbReference>
<evidence type="ECO:0000259" key="11">
    <source>
        <dbReference type="PROSITE" id="PS50135"/>
    </source>
</evidence>
<keyword evidence="4" id="KW-0862">Zinc</keyword>
<evidence type="ECO:0000259" key="13">
    <source>
        <dbReference type="PROSITE" id="PS51293"/>
    </source>
</evidence>
<protein>
    <submittedName>
        <fullName evidence="14">Transcriptional adapter 2</fullName>
    </submittedName>
</protein>
<dbReference type="FunFam" id="1.10.10.10:FF:000087">
    <property type="entry name" value="Transcriptional adapter 2"/>
    <property type="match status" value="1"/>
</dbReference>
<dbReference type="InterPro" id="IPR055141">
    <property type="entry name" value="TADA2A_B-like_dom"/>
</dbReference>
<feature type="compositionally biased region" description="Low complexity" evidence="9">
    <location>
        <begin position="592"/>
        <end position="610"/>
    </location>
</feature>
<evidence type="ECO:0000256" key="2">
    <source>
        <dbReference type="ARBA" id="ARBA00022723"/>
    </source>
</evidence>
<feature type="compositionally biased region" description="Basic and acidic residues" evidence="9">
    <location>
        <begin position="239"/>
        <end position="252"/>
    </location>
</feature>
<dbReference type="Proteomes" id="UP000076154">
    <property type="component" value="Unassembled WGS sequence"/>
</dbReference>
<dbReference type="InterPro" id="IPR017884">
    <property type="entry name" value="SANT_dom"/>
</dbReference>
<evidence type="ECO:0000259" key="10">
    <source>
        <dbReference type="PROSITE" id="PS50090"/>
    </source>
</evidence>
<keyword evidence="15" id="KW-1185">Reference proteome</keyword>
<dbReference type="AlphaFoldDB" id="A0A369JV57"/>
<reference evidence="14" key="1">
    <citation type="submission" date="2018-04" db="EMBL/GenBank/DDBJ databases">
        <title>Whole genome sequencing of Hypsizygus marmoreus.</title>
        <authorList>
            <person name="Choi I.-G."/>
            <person name="Min B."/>
            <person name="Kim J.-G."/>
            <person name="Kim S."/>
            <person name="Oh Y.-L."/>
            <person name="Kong W.-S."/>
            <person name="Park H."/>
            <person name="Jeong J."/>
            <person name="Song E.-S."/>
        </authorList>
    </citation>
    <scope>NUCLEOTIDE SEQUENCE [LARGE SCALE GENOMIC DNA]</scope>
    <source>
        <strain evidence="14">51987-8</strain>
    </source>
</reference>
<dbReference type="InParanoid" id="A0A369JV57"/>
<dbReference type="SUPFAM" id="SSF57850">
    <property type="entry name" value="RING/U-box"/>
    <property type="match status" value="1"/>
</dbReference>
<feature type="compositionally biased region" description="Polar residues" evidence="9">
    <location>
        <begin position="611"/>
        <end position="628"/>
    </location>
</feature>
<evidence type="ECO:0000256" key="9">
    <source>
        <dbReference type="SAM" id="MobiDB-lite"/>
    </source>
</evidence>
<dbReference type="Pfam" id="PF25299">
    <property type="entry name" value="ZZ_ADA2"/>
    <property type="match status" value="1"/>
</dbReference>
<dbReference type="Pfam" id="PF22941">
    <property type="entry name" value="TADA2A-like_3rd"/>
    <property type="match status" value="2"/>
</dbReference>
<evidence type="ECO:0000256" key="6">
    <source>
        <dbReference type="ARBA" id="ARBA00023163"/>
    </source>
</evidence>
<feature type="domain" description="SANT" evidence="13">
    <location>
        <begin position="85"/>
        <end position="137"/>
    </location>
</feature>
<dbReference type="SUPFAM" id="SSF46689">
    <property type="entry name" value="Homeodomain-like"/>
    <property type="match status" value="2"/>
</dbReference>
<dbReference type="PROSITE" id="PS50934">
    <property type="entry name" value="SWIRM"/>
    <property type="match status" value="1"/>
</dbReference>
<dbReference type="GO" id="GO:0008270">
    <property type="term" value="F:zinc ion binding"/>
    <property type="evidence" value="ECO:0007669"/>
    <property type="project" value="UniProtKB-KW"/>
</dbReference>
<dbReference type="FunCoup" id="A0A369JV57">
    <property type="interactions" value="259"/>
</dbReference>
<feature type="domain" description="SWIRM" evidence="12">
    <location>
        <begin position="496"/>
        <end position="592"/>
    </location>
</feature>
<dbReference type="PROSITE" id="PS51293">
    <property type="entry name" value="SANT"/>
    <property type="match status" value="1"/>
</dbReference>
<keyword evidence="5" id="KW-0805">Transcription regulation</keyword>
<evidence type="ECO:0000313" key="14">
    <source>
        <dbReference type="EMBL" id="RDB25100.1"/>
    </source>
</evidence>
<dbReference type="FunFam" id="1.10.10.60:FF:000115">
    <property type="entry name" value="Transcriptional adapter 2"/>
    <property type="match status" value="1"/>
</dbReference>
<name>A0A369JV57_HYPMA</name>
<dbReference type="PROSITE" id="PS50090">
    <property type="entry name" value="MYB_LIKE"/>
    <property type="match status" value="1"/>
</dbReference>
<dbReference type="Pfam" id="PF00249">
    <property type="entry name" value="Myb_DNA-binding"/>
    <property type="match status" value="1"/>
</dbReference>
<dbReference type="Pfam" id="PF04433">
    <property type="entry name" value="SWIRM"/>
    <property type="match status" value="1"/>
</dbReference>
<evidence type="ECO:0000256" key="8">
    <source>
        <dbReference type="PROSITE-ProRule" id="PRU00228"/>
    </source>
</evidence>
<dbReference type="Gene3D" id="1.10.10.10">
    <property type="entry name" value="Winged helix-like DNA-binding domain superfamily/Winged helix DNA-binding domain"/>
    <property type="match status" value="1"/>
</dbReference>
<dbReference type="InterPro" id="IPR000433">
    <property type="entry name" value="Znf_ZZ"/>
</dbReference>
<dbReference type="InterPro" id="IPR041983">
    <property type="entry name" value="ADA2-like_ZZ"/>
</dbReference>
<dbReference type="STRING" id="39966.A0A369JV57"/>
<proteinExistence type="predicted"/>
<feature type="compositionally biased region" description="Basic and acidic residues" evidence="9">
    <location>
        <begin position="472"/>
        <end position="483"/>
    </location>
</feature>
<feature type="region of interest" description="Disordered" evidence="9">
    <location>
        <begin position="433"/>
        <end position="497"/>
    </location>
</feature>
<feature type="domain" description="ZZ-type" evidence="11">
    <location>
        <begin position="22"/>
        <end position="83"/>
    </location>
</feature>
<keyword evidence="3 8" id="KW-0863">Zinc-finger</keyword>
<dbReference type="GO" id="GO:0070461">
    <property type="term" value="C:SAGA-type complex"/>
    <property type="evidence" value="ECO:0007669"/>
    <property type="project" value="TreeGrafter"/>
</dbReference>
<dbReference type="SMART" id="SM00717">
    <property type="entry name" value="SANT"/>
    <property type="match status" value="1"/>
</dbReference>
<dbReference type="GO" id="GO:0003713">
    <property type="term" value="F:transcription coactivator activity"/>
    <property type="evidence" value="ECO:0007669"/>
    <property type="project" value="TreeGrafter"/>
</dbReference>
<evidence type="ECO:0000256" key="4">
    <source>
        <dbReference type="ARBA" id="ARBA00022833"/>
    </source>
</evidence>
<dbReference type="CDD" id="cd02335">
    <property type="entry name" value="ZZ_ADA2"/>
    <property type="match status" value="1"/>
</dbReference>
<feature type="region of interest" description="Disordered" evidence="9">
    <location>
        <begin position="239"/>
        <end position="314"/>
    </location>
</feature>